<sequence length="54" mass="6159">AIVHPTHHSHPTATKPKNAYCCITASLHLWKMRTRNVDEGVRTEIMMRLAECTT</sequence>
<dbReference type="RefSeq" id="XP_014552765.1">
    <property type="nucleotide sequence ID" value="XM_014697279.1"/>
</dbReference>
<evidence type="ECO:0000313" key="1">
    <source>
        <dbReference type="EMBL" id="EUN23191.1"/>
    </source>
</evidence>
<organism evidence="1 2">
    <name type="scientific">Bipolaris victoriae (strain FI3)</name>
    <name type="common">Victoria blight of oats agent</name>
    <name type="synonym">Cochliobolus victoriae</name>
    <dbReference type="NCBI Taxonomy" id="930091"/>
    <lineage>
        <taxon>Eukaryota</taxon>
        <taxon>Fungi</taxon>
        <taxon>Dikarya</taxon>
        <taxon>Ascomycota</taxon>
        <taxon>Pezizomycotina</taxon>
        <taxon>Dothideomycetes</taxon>
        <taxon>Pleosporomycetidae</taxon>
        <taxon>Pleosporales</taxon>
        <taxon>Pleosporineae</taxon>
        <taxon>Pleosporaceae</taxon>
        <taxon>Bipolaris</taxon>
    </lineage>
</organism>
<reference evidence="1 2" key="1">
    <citation type="journal article" date="2013" name="PLoS Genet.">
        <title>Comparative genome structure, secondary metabolite, and effector coding capacity across Cochliobolus pathogens.</title>
        <authorList>
            <person name="Condon B.J."/>
            <person name="Leng Y."/>
            <person name="Wu D."/>
            <person name="Bushley K.E."/>
            <person name="Ohm R.A."/>
            <person name="Otillar R."/>
            <person name="Martin J."/>
            <person name="Schackwitz W."/>
            <person name="Grimwood J."/>
            <person name="MohdZainudin N."/>
            <person name="Xue C."/>
            <person name="Wang R."/>
            <person name="Manning V.A."/>
            <person name="Dhillon B."/>
            <person name="Tu Z.J."/>
            <person name="Steffenson B.J."/>
            <person name="Salamov A."/>
            <person name="Sun H."/>
            <person name="Lowry S."/>
            <person name="LaButti K."/>
            <person name="Han J."/>
            <person name="Copeland A."/>
            <person name="Lindquist E."/>
            <person name="Barry K."/>
            <person name="Schmutz J."/>
            <person name="Baker S.E."/>
            <person name="Ciuffetti L.M."/>
            <person name="Grigoriev I.V."/>
            <person name="Zhong S."/>
            <person name="Turgeon B.G."/>
        </authorList>
    </citation>
    <scope>NUCLEOTIDE SEQUENCE [LARGE SCALE GENOMIC DNA]</scope>
    <source>
        <strain evidence="1 2">FI3</strain>
    </source>
</reference>
<dbReference type="EMBL" id="KI968793">
    <property type="protein sequence ID" value="EUN23191.1"/>
    <property type="molecule type" value="Genomic_DNA"/>
</dbReference>
<gene>
    <name evidence="1" type="ORF">COCVIDRAFT_51802</name>
</gene>
<accession>W7E4W5</accession>
<keyword evidence="2" id="KW-1185">Reference proteome</keyword>
<protein>
    <submittedName>
        <fullName evidence="1">Uncharacterized protein</fullName>
    </submittedName>
</protein>
<name>W7E4W5_BIPV3</name>
<dbReference type="Proteomes" id="UP000054337">
    <property type="component" value="Unassembled WGS sequence"/>
</dbReference>
<evidence type="ECO:0000313" key="2">
    <source>
        <dbReference type="Proteomes" id="UP000054337"/>
    </source>
</evidence>
<feature type="non-terminal residue" evidence="1">
    <location>
        <position position="54"/>
    </location>
</feature>
<dbReference type="GeneID" id="26257604"/>
<feature type="non-terminal residue" evidence="1">
    <location>
        <position position="1"/>
    </location>
</feature>
<dbReference type="AlphaFoldDB" id="W7E4W5"/>
<proteinExistence type="predicted"/>
<dbReference type="HOGENOM" id="CLU_204099_0_0_1"/>